<dbReference type="PATRIC" id="fig|1227454.3.peg.412"/>
<feature type="compositionally biased region" description="Polar residues" evidence="3">
    <location>
        <begin position="1"/>
        <end position="10"/>
    </location>
</feature>
<name>M0MJ24_9EURY</name>
<feature type="domain" description="PAS" evidence="4">
    <location>
        <begin position="60"/>
        <end position="106"/>
    </location>
</feature>
<dbReference type="InterPro" id="IPR031803">
    <property type="entry name" value="BAT_GAF/HTH-assoc"/>
</dbReference>
<gene>
    <name evidence="6" type="ORF">C446_02060</name>
</gene>
<dbReference type="InterPro" id="IPR035965">
    <property type="entry name" value="PAS-like_dom_sf"/>
</dbReference>
<dbReference type="PANTHER" id="PTHR34236">
    <property type="entry name" value="DIMETHYL SULFOXIDE REDUCTASE TRANSCRIPTIONAL ACTIVATOR"/>
    <property type="match status" value="1"/>
</dbReference>
<reference evidence="6 7" key="1">
    <citation type="journal article" date="2014" name="PLoS Genet.">
        <title>Phylogenetically driven sequencing of extremely halophilic archaea reveals strategies for static and dynamic osmo-response.</title>
        <authorList>
            <person name="Becker E.A."/>
            <person name="Seitzer P.M."/>
            <person name="Tritt A."/>
            <person name="Larsen D."/>
            <person name="Krusor M."/>
            <person name="Yao A.I."/>
            <person name="Wu D."/>
            <person name="Madern D."/>
            <person name="Eisen J.A."/>
            <person name="Darling A.E."/>
            <person name="Facciotti M.T."/>
        </authorList>
    </citation>
    <scope>NUCLEOTIDE SEQUENCE [LARGE SCALE GENOMIC DNA]</scope>
    <source>
        <strain evidence="6 7">JCM 10879</strain>
    </source>
</reference>
<dbReference type="AlphaFoldDB" id="M0MJ24"/>
<dbReference type="SUPFAM" id="SSF88659">
    <property type="entry name" value="Sigma3 and sigma4 domains of RNA polymerase sigma factors"/>
    <property type="match status" value="1"/>
</dbReference>
<dbReference type="STRING" id="1227454.C446_02060"/>
<dbReference type="PROSITE" id="PS50112">
    <property type="entry name" value="PAS"/>
    <property type="match status" value="1"/>
</dbReference>
<comment type="caution">
    <text evidence="6">The sequence shown here is derived from an EMBL/GenBank/DDBJ whole genome shotgun (WGS) entry which is preliminary data.</text>
</comment>
<dbReference type="PANTHER" id="PTHR34236:SF1">
    <property type="entry name" value="DIMETHYL SULFOXIDE REDUCTASE TRANSCRIPTIONAL ACTIVATOR"/>
    <property type="match status" value="1"/>
</dbReference>
<evidence type="ECO:0000313" key="6">
    <source>
        <dbReference type="EMBL" id="EMA45702.1"/>
    </source>
</evidence>
<protein>
    <submittedName>
        <fullName evidence="6">PAS/PAC sensor protein</fullName>
    </submittedName>
</protein>
<proteinExistence type="predicted"/>
<accession>M0MJ24</accession>
<dbReference type="InterPro" id="IPR007050">
    <property type="entry name" value="HTH_bacterioopsin"/>
</dbReference>
<dbReference type="InterPro" id="IPR013324">
    <property type="entry name" value="RNA_pol_sigma_r3/r4-like"/>
</dbReference>
<evidence type="ECO:0000259" key="4">
    <source>
        <dbReference type="PROSITE" id="PS50112"/>
    </source>
</evidence>
<dbReference type="eggNOG" id="arCOG02348">
    <property type="taxonomic scope" value="Archaea"/>
</dbReference>
<dbReference type="SUPFAM" id="SSF55785">
    <property type="entry name" value="PYP-like sensor domain (PAS domain)"/>
    <property type="match status" value="1"/>
</dbReference>
<dbReference type="Pfam" id="PF00989">
    <property type="entry name" value="PAS"/>
    <property type="match status" value="1"/>
</dbReference>
<dbReference type="Pfam" id="PF04967">
    <property type="entry name" value="HTH_10"/>
    <property type="match status" value="1"/>
</dbReference>
<feature type="region of interest" description="Disordered" evidence="3">
    <location>
        <begin position="1"/>
        <end position="65"/>
    </location>
</feature>
<evidence type="ECO:0000259" key="5">
    <source>
        <dbReference type="PROSITE" id="PS50113"/>
    </source>
</evidence>
<dbReference type="Gene3D" id="3.30.450.20">
    <property type="entry name" value="PAS domain"/>
    <property type="match status" value="1"/>
</dbReference>
<dbReference type="PROSITE" id="PS50113">
    <property type="entry name" value="PAC"/>
    <property type="match status" value="1"/>
</dbReference>
<evidence type="ECO:0000256" key="3">
    <source>
        <dbReference type="SAM" id="MobiDB-lite"/>
    </source>
</evidence>
<dbReference type="EMBL" id="AOMA01000015">
    <property type="protein sequence ID" value="EMA45702.1"/>
    <property type="molecule type" value="Genomic_DNA"/>
</dbReference>
<dbReference type="NCBIfam" id="TIGR00229">
    <property type="entry name" value="sensory_box"/>
    <property type="match status" value="1"/>
</dbReference>
<evidence type="ECO:0000256" key="2">
    <source>
        <dbReference type="ARBA" id="ARBA00023163"/>
    </source>
</evidence>
<organism evidence="6 7">
    <name type="scientific">Halobiforma nitratireducens JCM 10879</name>
    <dbReference type="NCBI Taxonomy" id="1227454"/>
    <lineage>
        <taxon>Archaea</taxon>
        <taxon>Methanobacteriati</taxon>
        <taxon>Methanobacteriota</taxon>
        <taxon>Stenosarchaea group</taxon>
        <taxon>Halobacteria</taxon>
        <taxon>Halobacteriales</taxon>
        <taxon>Natrialbaceae</taxon>
        <taxon>Halobiforma</taxon>
    </lineage>
</organism>
<dbReference type="Pfam" id="PF15915">
    <property type="entry name" value="BAT"/>
    <property type="match status" value="1"/>
</dbReference>
<dbReference type="Proteomes" id="UP000011607">
    <property type="component" value="Unassembled WGS sequence"/>
</dbReference>
<dbReference type="CDD" id="cd00130">
    <property type="entry name" value="PAS"/>
    <property type="match status" value="1"/>
</dbReference>
<keyword evidence="2" id="KW-0804">Transcription</keyword>
<dbReference type="InterPro" id="IPR000700">
    <property type="entry name" value="PAS-assoc_C"/>
</dbReference>
<dbReference type="InterPro" id="IPR013767">
    <property type="entry name" value="PAS_fold"/>
</dbReference>
<evidence type="ECO:0000313" key="7">
    <source>
        <dbReference type="Proteomes" id="UP000011607"/>
    </source>
</evidence>
<dbReference type="InterPro" id="IPR000014">
    <property type="entry name" value="PAS"/>
</dbReference>
<feature type="domain" description="PAC" evidence="5">
    <location>
        <begin position="140"/>
        <end position="192"/>
    </location>
</feature>
<evidence type="ECO:0000256" key="1">
    <source>
        <dbReference type="ARBA" id="ARBA00023015"/>
    </source>
</evidence>
<dbReference type="eggNOG" id="arCOG02276">
    <property type="taxonomic scope" value="Archaea"/>
</dbReference>
<keyword evidence="7" id="KW-1185">Reference proteome</keyword>
<sequence length="413" mass="45279">MPNRTATAVSTPFEDGEYHTSPLARSNRGGSIMDRSNTGTSGEEPASEGRAAEVADNLPPEGLSRRVFDASPVSTVIVDSTGGIAFANERAIELLGLARDEITSRQYGSTDWHIYDDDGAPIPVEEHPVTRVLETGDPVFGFEHWLERPDGSELWLTSNSSPVENEDGEVEYVVVAFEDVTGLKRREERLTSERTRRVEFRADESAVPPSLRVGAGRWRIDIESVVSLSGDATVQYMGTSDLSASAFVTTVEEVPHYVDVRLLSTTGGYSRVEAKAESTTVSEVFQSLDGQALGIVIAHDEVRFTGVLPGDVDPRLAADGIREFHPEIELVSADLVYSPHLLYDVVVDELTERQFAALEAAYFSGYFDSPRTSTGDELADRFGVTRQTFNQHLRKAQQNVLTQLFEKSGSTAR</sequence>
<dbReference type="GO" id="GO:0006355">
    <property type="term" value="P:regulation of DNA-templated transcription"/>
    <property type="evidence" value="ECO:0007669"/>
    <property type="project" value="InterPro"/>
</dbReference>
<keyword evidence="1" id="KW-0805">Transcription regulation</keyword>